<keyword evidence="2" id="KW-1185">Reference proteome</keyword>
<gene>
    <name evidence="1" type="ORF">EKL98_13545</name>
</gene>
<sequence length="69" mass="8246">MSTTKYFTKTFRLLKSINFRNKKEKENDSKNELIHPRFEISKNDVLAQKIVTNSLLFLMYSQENEALFI</sequence>
<dbReference type="Proteomes" id="UP000280825">
    <property type="component" value="Unassembled WGS sequence"/>
</dbReference>
<evidence type="ECO:0000313" key="2">
    <source>
        <dbReference type="Proteomes" id="UP000280825"/>
    </source>
</evidence>
<protein>
    <submittedName>
        <fullName evidence="1">Uncharacterized protein</fullName>
    </submittedName>
</protein>
<evidence type="ECO:0000313" key="1">
    <source>
        <dbReference type="EMBL" id="RTZ02399.1"/>
    </source>
</evidence>
<proteinExistence type="predicted"/>
<organism evidence="1 2">
    <name type="scientific">Flavobacterium bomense</name>
    <dbReference type="NCBI Taxonomy" id="2497483"/>
    <lineage>
        <taxon>Bacteria</taxon>
        <taxon>Pseudomonadati</taxon>
        <taxon>Bacteroidota</taxon>
        <taxon>Flavobacteriia</taxon>
        <taxon>Flavobacteriales</taxon>
        <taxon>Flavobacteriaceae</taxon>
        <taxon>Flavobacterium</taxon>
    </lineage>
</organism>
<comment type="caution">
    <text evidence="1">The sequence shown here is derived from an EMBL/GenBank/DDBJ whole genome shotgun (WGS) entry which is preliminary data.</text>
</comment>
<accession>A0A432CJ72</accession>
<dbReference type="AlphaFoldDB" id="A0A432CJ72"/>
<dbReference type="RefSeq" id="WP_126554980.1">
    <property type="nucleotide sequence ID" value="NZ_RYDJ01000018.1"/>
</dbReference>
<reference evidence="1 2" key="1">
    <citation type="submission" date="2018-12" db="EMBL/GenBank/DDBJ databases">
        <title>Flavobacterium sp. nov., isolated from glacier ice.</title>
        <authorList>
            <person name="Liu Q."/>
            <person name="Xin Y.-H."/>
        </authorList>
    </citation>
    <scope>NUCLEOTIDE SEQUENCE [LARGE SCALE GENOMIC DNA]</scope>
    <source>
        <strain evidence="1 2">RB1N8</strain>
    </source>
</reference>
<name>A0A432CJ72_9FLAO</name>
<dbReference type="EMBL" id="RYDJ01000018">
    <property type="protein sequence ID" value="RTZ02399.1"/>
    <property type="molecule type" value="Genomic_DNA"/>
</dbReference>